<name>A0A364P1L5_9PROT</name>
<dbReference type="AlphaFoldDB" id="A0A364P1L5"/>
<keyword evidence="8" id="KW-1185">Reference proteome</keyword>
<reference evidence="7 8" key="1">
    <citation type="submission" date="2017-11" db="EMBL/GenBank/DDBJ databases">
        <title>Draft genome sequence of magnetotactic bacterium Magnetospirillum kuznetsovii LBB-42.</title>
        <authorList>
            <person name="Grouzdev D.S."/>
            <person name="Rysina M.S."/>
            <person name="Baslerov R.V."/>
            <person name="Koziaeva V."/>
        </authorList>
    </citation>
    <scope>NUCLEOTIDE SEQUENCE [LARGE SCALE GENOMIC DNA]</scope>
    <source>
        <strain evidence="7 8">LBB-42</strain>
    </source>
</reference>
<dbReference type="InterPro" id="IPR012327">
    <property type="entry name" value="MeTrfase_D12"/>
</dbReference>
<dbReference type="InterPro" id="IPR029063">
    <property type="entry name" value="SAM-dependent_MTases_sf"/>
</dbReference>
<dbReference type="RefSeq" id="WP_112142438.1">
    <property type="nucleotide sequence ID" value="NZ_PGTO01000002.1"/>
</dbReference>
<evidence type="ECO:0000256" key="4">
    <source>
        <dbReference type="ARBA" id="ARBA00022679"/>
    </source>
</evidence>
<dbReference type="GO" id="GO:0032259">
    <property type="term" value="P:methylation"/>
    <property type="evidence" value="ECO:0007669"/>
    <property type="project" value="UniProtKB-KW"/>
</dbReference>
<dbReference type="Gene3D" id="1.10.1020.10">
    <property type="entry name" value="Adenine-specific Methyltransferase, Domain 2"/>
    <property type="match status" value="1"/>
</dbReference>
<organism evidence="7 8">
    <name type="scientific">Paramagnetospirillum kuznetsovii</name>
    <dbReference type="NCBI Taxonomy" id="2053833"/>
    <lineage>
        <taxon>Bacteria</taxon>
        <taxon>Pseudomonadati</taxon>
        <taxon>Pseudomonadota</taxon>
        <taxon>Alphaproteobacteria</taxon>
        <taxon>Rhodospirillales</taxon>
        <taxon>Magnetospirillaceae</taxon>
        <taxon>Paramagnetospirillum</taxon>
    </lineage>
</organism>
<dbReference type="Pfam" id="PF02086">
    <property type="entry name" value="MethyltransfD12"/>
    <property type="match status" value="1"/>
</dbReference>
<keyword evidence="3" id="KW-0489">Methyltransferase</keyword>
<dbReference type="PANTHER" id="PTHR30481">
    <property type="entry name" value="DNA ADENINE METHYLASE"/>
    <property type="match status" value="1"/>
</dbReference>
<evidence type="ECO:0000256" key="1">
    <source>
        <dbReference type="ARBA" id="ARBA00006594"/>
    </source>
</evidence>
<evidence type="ECO:0000256" key="2">
    <source>
        <dbReference type="ARBA" id="ARBA00011900"/>
    </source>
</evidence>
<keyword evidence="4" id="KW-0808">Transferase</keyword>
<dbReference type="InterPro" id="IPR008593">
    <property type="entry name" value="Dam_MeTrfase"/>
</dbReference>
<dbReference type="GO" id="GO:1904047">
    <property type="term" value="F:S-adenosyl-L-methionine binding"/>
    <property type="evidence" value="ECO:0007669"/>
    <property type="project" value="TreeGrafter"/>
</dbReference>
<proteinExistence type="inferred from homology"/>
<comment type="catalytic activity">
    <reaction evidence="6">
        <text>a 2'-deoxyadenosine in DNA + S-adenosyl-L-methionine = an N(6)-methyl-2'-deoxyadenosine in DNA + S-adenosyl-L-homocysteine + H(+)</text>
        <dbReference type="Rhea" id="RHEA:15197"/>
        <dbReference type="Rhea" id="RHEA-COMP:12418"/>
        <dbReference type="Rhea" id="RHEA-COMP:12419"/>
        <dbReference type="ChEBI" id="CHEBI:15378"/>
        <dbReference type="ChEBI" id="CHEBI:57856"/>
        <dbReference type="ChEBI" id="CHEBI:59789"/>
        <dbReference type="ChEBI" id="CHEBI:90615"/>
        <dbReference type="ChEBI" id="CHEBI:90616"/>
        <dbReference type="EC" id="2.1.1.72"/>
    </reaction>
</comment>
<dbReference type="GO" id="GO:0009007">
    <property type="term" value="F:site-specific DNA-methyltransferase (adenine-specific) activity"/>
    <property type="evidence" value="ECO:0007669"/>
    <property type="project" value="UniProtKB-EC"/>
</dbReference>
<evidence type="ECO:0000256" key="5">
    <source>
        <dbReference type="ARBA" id="ARBA00022691"/>
    </source>
</evidence>
<dbReference type="EC" id="2.1.1.72" evidence="2"/>
<dbReference type="SUPFAM" id="SSF53335">
    <property type="entry name" value="S-adenosyl-L-methionine-dependent methyltransferases"/>
    <property type="match status" value="1"/>
</dbReference>
<evidence type="ECO:0000256" key="3">
    <source>
        <dbReference type="ARBA" id="ARBA00022603"/>
    </source>
</evidence>
<dbReference type="Proteomes" id="UP000251075">
    <property type="component" value="Unassembled WGS sequence"/>
</dbReference>
<evidence type="ECO:0000313" key="7">
    <source>
        <dbReference type="EMBL" id="RAU23239.1"/>
    </source>
</evidence>
<dbReference type="GO" id="GO:0009307">
    <property type="term" value="P:DNA restriction-modification system"/>
    <property type="evidence" value="ECO:0007669"/>
    <property type="project" value="InterPro"/>
</dbReference>
<dbReference type="GO" id="GO:0043565">
    <property type="term" value="F:sequence-specific DNA binding"/>
    <property type="evidence" value="ECO:0007669"/>
    <property type="project" value="TreeGrafter"/>
</dbReference>
<protein>
    <recommendedName>
        <fullName evidence="2">site-specific DNA-methyltransferase (adenine-specific)</fullName>
        <ecNumber evidence="2">2.1.1.72</ecNumber>
    </recommendedName>
</protein>
<comment type="similarity">
    <text evidence="1">Belongs to the N(4)/N(6)-methyltransferase family.</text>
</comment>
<accession>A0A364P1L5</accession>
<dbReference type="EMBL" id="PGTO01000002">
    <property type="protein sequence ID" value="RAU23239.1"/>
    <property type="molecule type" value="Genomic_DNA"/>
</dbReference>
<dbReference type="Gene3D" id="3.40.50.150">
    <property type="entry name" value="Vaccinia Virus protein VP39"/>
    <property type="match status" value="1"/>
</dbReference>
<dbReference type="InterPro" id="IPR023095">
    <property type="entry name" value="Ade_MeTrfase_dom_2"/>
</dbReference>
<evidence type="ECO:0000256" key="6">
    <source>
        <dbReference type="ARBA" id="ARBA00047942"/>
    </source>
</evidence>
<dbReference type="OrthoDB" id="189843at2"/>
<dbReference type="GO" id="GO:0006298">
    <property type="term" value="P:mismatch repair"/>
    <property type="evidence" value="ECO:0007669"/>
    <property type="project" value="TreeGrafter"/>
</dbReference>
<sequence>MAMPFSNKLDATNLTVVPVPESMSSMIKSPGGKHRTASDLVNLAPFNVEEYREPFAGSAAVGFRMVRTGRVTDIWLNDLDSNIANQWTVVRDDPAGLMRVLHSLIEQFGAASQELFDLAVQMVDSDDRAEAAAGFYVRNHLSMFGTNGMSRFAPSIERDGRGLKPVHINYIPQFSAWLQGARITNLDYREVLDAPGTGVMCFLDPPYAQVSKRMYTCGELDLEELARHVRNSGHSCLVTVDDSPENRVAFSDMNPICRTYTSNMGKFHEAAELICANYSTPLYAFHARSIGVEIEQAAPVVLPNNDEVPVVKAETATDDSPAGEPTKKEWKARTLFITEGNEKKNCEWYTPPSLLRHIYAANDNQPLDLDPCSPSKGESAPVWALQHFTQDDDGLAQKWHGRVWLNPPYHSLRHWVEKAADAVWCRHMPDAPTESSAVRDQPLCETVVGIIPVRTHTSYWRKFVSEHACVFFITGKVGFLKGIDGKGVEVQSRMPEGLAFVIWGNHRPFSNYLRSLPKSVIDVYERSGPAIHDHPVRYWDAIKKVG</sequence>
<evidence type="ECO:0000313" key="8">
    <source>
        <dbReference type="Proteomes" id="UP000251075"/>
    </source>
</evidence>
<dbReference type="Pfam" id="PF05869">
    <property type="entry name" value="Dam"/>
    <property type="match status" value="1"/>
</dbReference>
<comment type="caution">
    <text evidence="7">The sequence shown here is derived from an EMBL/GenBank/DDBJ whole genome shotgun (WGS) entry which is preliminary data.</text>
</comment>
<gene>
    <name evidence="7" type="ORF">CU669_03540</name>
</gene>
<keyword evidence="5" id="KW-0949">S-adenosyl-L-methionine</keyword>